<feature type="region of interest" description="Disordered" evidence="1">
    <location>
        <begin position="1"/>
        <end position="51"/>
    </location>
</feature>
<dbReference type="AlphaFoldDB" id="A0A8H8QS80"/>
<organism evidence="2 3">
    <name type="scientific">Ustilago bromivora</name>
    <dbReference type="NCBI Taxonomy" id="307758"/>
    <lineage>
        <taxon>Eukaryota</taxon>
        <taxon>Fungi</taxon>
        <taxon>Dikarya</taxon>
        <taxon>Basidiomycota</taxon>
        <taxon>Ustilaginomycotina</taxon>
        <taxon>Ustilaginomycetes</taxon>
        <taxon>Ustilaginales</taxon>
        <taxon>Ustilaginaceae</taxon>
        <taxon>Ustilago</taxon>
    </lineage>
</organism>
<protein>
    <submittedName>
        <fullName evidence="2">Uncharacterized protein</fullName>
    </submittedName>
</protein>
<sequence>MPSSQSAMMSRPSLGHRSISEQAPLYNPSTNPHSGSHLRGSKAASGAQIATGSVLPHSPWLPLPPASNSKHSTLSVDVIDVEQTENFAPGQHRAPLGPPSLASRRQSRRGLSEGFSLHTNQHKSSRMAMAISAASSLGPKSALRLDIAPTADHFSAAASKSAGMIRGYSMPVATQEEHDEQQRIMALGLSPVGHYGANPAWWQYGWSSPGGVNHRHLQRQNGAPEFVSERKPSSQSKLATVMTPAMAAASTAAGPSPMSSSPVTTRPSSHASKTHSSCSPKMKNKHLPSIHQHTFQNTSSRSASSSPKTGRSPLSMISVNLPAVDQQQQEQALSKSVHDTISPINNAFDIEMDALSQRFEQWSRSQALSTLRESRSDDQLSVTANEDEDYFNLCHDEPQDNLVRGGADLGFLVQVTDGSDTSDEARTPRASSPRPLSKTVLQYHNLEHLATHKDDAQHSFAETNRWSANFDFIHPDHLA</sequence>
<evidence type="ECO:0000313" key="2">
    <source>
        <dbReference type="EMBL" id="SYW83482.1"/>
    </source>
</evidence>
<keyword evidence="3" id="KW-1185">Reference proteome</keyword>
<feature type="region of interest" description="Disordered" evidence="1">
    <location>
        <begin position="244"/>
        <end position="315"/>
    </location>
</feature>
<feature type="compositionally biased region" description="Low complexity" evidence="1">
    <location>
        <begin position="244"/>
        <end position="279"/>
    </location>
</feature>
<feature type="region of interest" description="Disordered" evidence="1">
    <location>
        <begin position="87"/>
        <end position="110"/>
    </location>
</feature>
<gene>
    <name evidence="2" type="ORF">UBRO2_05184</name>
</gene>
<evidence type="ECO:0000313" key="3">
    <source>
        <dbReference type="Proteomes" id="UP000658997"/>
    </source>
</evidence>
<evidence type="ECO:0000256" key="1">
    <source>
        <dbReference type="SAM" id="MobiDB-lite"/>
    </source>
</evidence>
<name>A0A8H8QS80_9BASI</name>
<comment type="caution">
    <text evidence="2">The sequence shown here is derived from an EMBL/GenBank/DDBJ whole genome shotgun (WGS) entry which is preliminary data.</text>
</comment>
<feature type="region of interest" description="Disordered" evidence="1">
    <location>
        <begin position="417"/>
        <end position="437"/>
    </location>
</feature>
<accession>A0A8H8QS80</accession>
<dbReference type="Proteomes" id="UP000658997">
    <property type="component" value="Unassembled WGS sequence"/>
</dbReference>
<reference evidence="2" key="1">
    <citation type="submission" date="2018-08" db="EMBL/GenBank/DDBJ databases">
        <authorList>
            <person name="Guldener U."/>
        </authorList>
    </citation>
    <scope>NUCLEOTIDE SEQUENCE</scope>
    <source>
        <strain evidence="2">UB2</strain>
    </source>
</reference>
<proteinExistence type="predicted"/>
<dbReference type="EMBL" id="ULHB01000148">
    <property type="protein sequence ID" value="SYW83482.1"/>
    <property type="molecule type" value="Genomic_DNA"/>
</dbReference>